<dbReference type="Pfam" id="PF07992">
    <property type="entry name" value="Pyr_redox_2"/>
    <property type="match status" value="1"/>
</dbReference>
<evidence type="ECO:0000256" key="3">
    <source>
        <dbReference type="ARBA" id="ARBA00022827"/>
    </source>
</evidence>
<keyword evidence="8" id="KW-1185">Reference proteome</keyword>
<sequence length="404" mass="42079">MIGSVVIVGGGIAGVSTAASLRTGGFVGEVTIVDTGEFPYDRPPLSKDFLSGAKQLTEIALQTPQWYDDNKIRLIPASKVTALHTSTGEVELFDGTAITADRVVLATGGSAARPPIPDSTSTRVHVLRTADDATRLRAALTPGARVLVVGAGLIGAEVASTAVDLGCEVTLVDPVRPPLTVAVGAEIAQWMHQQHSARGIRTIRAGVQTLRDNASGIEALLTGTDRTDNFDVVVLGVGMAPETRLAEAAGLDVDRGIVVDHTQTTSNPAVLAVGDPARTRRDGDLSPRTEHWEAAQRDGQRAAATILGIAAPADSASWFWTDRHHRHIEVVGALGGAERTVLRGALGDPAFAAFGLVGDRIVGAVGVDDSAAVRAARRLIDRGIAVDPDRLADSSVGLRTLLRG</sequence>
<dbReference type="PRINTS" id="PR00411">
    <property type="entry name" value="PNDRDTASEI"/>
</dbReference>
<keyword evidence="3" id="KW-0274">FAD</keyword>
<evidence type="ECO:0000256" key="2">
    <source>
        <dbReference type="ARBA" id="ARBA00022630"/>
    </source>
</evidence>
<name>A0ABZ1YNG7_9NOCA</name>
<evidence type="ECO:0000256" key="4">
    <source>
        <dbReference type="ARBA" id="ARBA00023002"/>
    </source>
</evidence>
<dbReference type="InterPro" id="IPR050446">
    <property type="entry name" value="FAD-oxidoreductase/Apoptosis"/>
</dbReference>
<feature type="domain" description="Reductase C-terminal" evidence="6">
    <location>
        <begin position="318"/>
        <end position="402"/>
    </location>
</feature>
<evidence type="ECO:0000259" key="6">
    <source>
        <dbReference type="Pfam" id="PF14759"/>
    </source>
</evidence>
<organism evidence="7 8">
    <name type="scientific">Nocardia vinacea</name>
    <dbReference type="NCBI Taxonomy" id="96468"/>
    <lineage>
        <taxon>Bacteria</taxon>
        <taxon>Bacillati</taxon>
        <taxon>Actinomycetota</taxon>
        <taxon>Actinomycetes</taxon>
        <taxon>Mycobacteriales</taxon>
        <taxon>Nocardiaceae</taxon>
        <taxon>Nocardia</taxon>
    </lineage>
</organism>
<evidence type="ECO:0000313" key="7">
    <source>
        <dbReference type="EMBL" id="WUV44790.1"/>
    </source>
</evidence>
<dbReference type="InterPro" id="IPR028202">
    <property type="entry name" value="Reductase_C"/>
</dbReference>
<dbReference type="Proteomes" id="UP001432062">
    <property type="component" value="Chromosome"/>
</dbReference>
<comment type="cofactor">
    <cofactor evidence="1">
        <name>FAD</name>
        <dbReference type="ChEBI" id="CHEBI:57692"/>
    </cofactor>
</comment>
<dbReference type="SUPFAM" id="SSF55424">
    <property type="entry name" value="FAD/NAD-linked reductases, dimerisation (C-terminal) domain"/>
    <property type="match status" value="1"/>
</dbReference>
<keyword evidence="4" id="KW-0560">Oxidoreductase</keyword>
<dbReference type="PANTHER" id="PTHR43557:SF2">
    <property type="entry name" value="RIESKE DOMAIN-CONTAINING PROTEIN-RELATED"/>
    <property type="match status" value="1"/>
</dbReference>
<dbReference type="SUPFAM" id="SSF51905">
    <property type="entry name" value="FAD/NAD(P)-binding domain"/>
    <property type="match status" value="2"/>
</dbReference>
<dbReference type="Pfam" id="PF14759">
    <property type="entry name" value="Reductase_C"/>
    <property type="match status" value="1"/>
</dbReference>
<dbReference type="PRINTS" id="PR00368">
    <property type="entry name" value="FADPNR"/>
</dbReference>
<dbReference type="Gene3D" id="3.50.50.60">
    <property type="entry name" value="FAD/NAD(P)-binding domain"/>
    <property type="match status" value="2"/>
</dbReference>
<gene>
    <name evidence="7" type="ORF">OG563_37520</name>
</gene>
<evidence type="ECO:0000259" key="5">
    <source>
        <dbReference type="Pfam" id="PF07992"/>
    </source>
</evidence>
<dbReference type="PANTHER" id="PTHR43557">
    <property type="entry name" value="APOPTOSIS-INDUCING FACTOR 1"/>
    <property type="match status" value="1"/>
</dbReference>
<reference evidence="7" key="1">
    <citation type="submission" date="2022-10" db="EMBL/GenBank/DDBJ databases">
        <title>The complete genomes of actinobacterial strains from the NBC collection.</title>
        <authorList>
            <person name="Joergensen T.S."/>
            <person name="Alvarez Arevalo M."/>
            <person name="Sterndorff E.B."/>
            <person name="Faurdal D."/>
            <person name="Vuksanovic O."/>
            <person name="Mourched A.-S."/>
            <person name="Charusanti P."/>
            <person name="Shaw S."/>
            <person name="Blin K."/>
            <person name="Weber T."/>
        </authorList>
    </citation>
    <scope>NUCLEOTIDE SEQUENCE</scope>
    <source>
        <strain evidence="7">NBC_01482</strain>
    </source>
</reference>
<dbReference type="InterPro" id="IPR036188">
    <property type="entry name" value="FAD/NAD-bd_sf"/>
</dbReference>
<feature type="domain" description="FAD/NAD(P)-binding" evidence="5">
    <location>
        <begin position="4"/>
        <end position="299"/>
    </location>
</feature>
<dbReference type="RefSeq" id="WP_329407902.1">
    <property type="nucleotide sequence ID" value="NZ_CP109441.1"/>
</dbReference>
<evidence type="ECO:0000313" key="8">
    <source>
        <dbReference type="Proteomes" id="UP001432062"/>
    </source>
</evidence>
<dbReference type="Gene3D" id="3.30.390.30">
    <property type="match status" value="1"/>
</dbReference>
<evidence type="ECO:0000256" key="1">
    <source>
        <dbReference type="ARBA" id="ARBA00001974"/>
    </source>
</evidence>
<accession>A0ABZ1YNG7</accession>
<proteinExistence type="predicted"/>
<protein>
    <submittedName>
        <fullName evidence="7">FAD-dependent oxidoreductase</fullName>
    </submittedName>
</protein>
<dbReference type="InterPro" id="IPR016156">
    <property type="entry name" value="FAD/NAD-linked_Rdtase_dimer_sf"/>
</dbReference>
<dbReference type="InterPro" id="IPR023753">
    <property type="entry name" value="FAD/NAD-binding_dom"/>
</dbReference>
<dbReference type="EMBL" id="CP109441">
    <property type="protein sequence ID" value="WUV44790.1"/>
    <property type="molecule type" value="Genomic_DNA"/>
</dbReference>
<keyword evidence="2" id="KW-0285">Flavoprotein</keyword>